<dbReference type="PANTHER" id="PTHR12609">
    <property type="entry name" value="MICROTUBULE ASSOCIATED PROTEIN XMAP215"/>
    <property type="match status" value="1"/>
</dbReference>
<dbReference type="Gene3D" id="1.25.10.10">
    <property type="entry name" value="Leucine-rich Repeat Variant"/>
    <property type="match status" value="2"/>
</dbReference>
<dbReference type="GO" id="GO:0061863">
    <property type="term" value="F:microtubule plus end polymerase"/>
    <property type="evidence" value="ECO:0007669"/>
    <property type="project" value="InterPro"/>
</dbReference>
<gene>
    <name evidence="1" type="ORF">TPC1_12067</name>
</gene>
<sequence length="1374" mass="156973">PGQVLQQCQQKNMKQRMKALDALLMTPDALHEVSNAFPVLLKESNQLLIPKVLQLLVNALDKQLVENIAPVAKQLADHLGSTKVIVKELVQNAFVQLALLLQDPIVDILVANLSHKNTRITVEAAGILTSVLLPTAAQNRNLINLIAAGLNNKEAAVRKQLTELLVAQLQTASVEQIVHQLEQKKVQQQFLQAIEQHLKETLKQPQEEALVQSAVLQQNQLVRYVVTPQSPELVNLPRNFESALKSSNWKEKKNMLEEFCGHFESFQDCKCNFDVNQFAMQVKMIFDNEINAVTVGNNYRLLGQVAAKVGSLGSAVNARQLIQSAINRVKERKYAITQGFQIFSQLMLVKIPLKAWFQEYFNVALPHKNNEVKEDLCRFLKVVYATQMCYVFCSTELQNERIKALANDYFPNPQYMNTEEIIPQEGERSYGMQIGPKLMRQRSCQGAMFCTFFVNGQINENPIIFKDQIIQFVQMLDKLVNDINEPVRQIAKRAFCLFVIAHLSEGWDAVQRCNNPQIVSANQELFTIMYDVVHQNNKRGEMLKMIQSMFDYLGVVVFNQLFESGFAPAFHQVVVQEQYEAPPQIQAQTVPMQTQKPFQQTVKQTMHATSKQKAGQSQEQCYLQRQSQTMKYVIDPNNQHSPISRNNVEDFFNQMCLGFGIEQASLMFIKGNGFGSFAAAGSLKTVTEQVKSLIDVNKNSDQLFFQRDLLLRYANLLLCDGFIAKQPPSPAVIKLALELIDSVIEMMKTCQQTFNTYDVECGLLVLAGRFEQFNPSVLKIQLMKCAEDFVLQCRLTEVAEYMITNLMGKSIRYVVRQVPTRISIVRFCLAVAVAAVQQGHYFDFSVSAVNNLISCYAGFGVESMPLTDCGIIQNIPVKLHQAKQIITHLIQIVFNYSNQEIKIKMQPSITRNCGQDAHTILSPVQYLITDMINGTKQVKSMLRTQMHQTTQQNAIPVQVQAPSQIPVEIEPTQHLNIADLNMQKTKQVHFQETQKTFNQQPSFVQNITHYQPNQSTQFVHTQPITAKTPFVNPKPKRVSFQETVEDPQITQKHERFEIKTPNLNERPQLNIQMQQIIEQTYKLTNQINWTLAINTLKHLTLGLRQERKFNNFAIESQINQLIKYLSQTFKIYAYQNSSNGDKLFKYYCLAMNELFNSQLADQEILLRQVIEDLTIGMIITKDSQLKGLINGTLLNILNKTTPQRQFCATVQILSNVILMHKFNQQPNNIFSAVVQGEFEQVKTILITILNIVFQEMIKEFKSDAQLRLKEAWNVWNNSDLKDMREYQENWYLIEQKFPEFCGQLSQNQPSGFESVVFVMHLFLLKNRDIGGVESIAQIIRGLVWETKAAIGPQIWLFMQKIPRVAGNEIRALLE</sequence>
<dbReference type="GO" id="GO:0030951">
    <property type="term" value="P:establishment or maintenance of microtubule cytoskeleton polarity"/>
    <property type="evidence" value="ECO:0007669"/>
    <property type="project" value="InterPro"/>
</dbReference>
<accession>A0A146KEZ7</accession>
<organism evidence="1">
    <name type="scientific">Trepomonas sp. PC1</name>
    <dbReference type="NCBI Taxonomy" id="1076344"/>
    <lineage>
        <taxon>Eukaryota</taxon>
        <taxon>Metamonada</taxon>
        <taxon>Diplomonadida</taxon>
        <taxon>Hexamitidae</taxon>
        <taxon>Hexamitinae</taxon>
        <taxon>Trepomonas</taxon>
    </lineage>
</organism>
<name>A0A146KEZ7_9EUKA</name>
<dbReference type="GO" id="GO:0007051">
    <property type="term" value="P:spindle organization"/>
    <property type="evidence" value="ECO:0007669"/>
    <property type="project" value="InterPro"/>
</dbReference>
<protein>
    <submittedName>
        <fullName evidence="1">Uncharacterized protein</fullName>
    </submittedName>
</protein>
<proteinExistence type="predicted"/>
<dbReference type="InterPro" id="IPR011989">
    <property type="entry name" value="ARM-like"/>
</dbReference>
<dbReference type="GO" id="GO:0051010">
    <property type="term" value="F:microtubule plus-end binding"/>
    <property type="evidence" value="ECO:0007669"/>
    <property type="project" value="InterPro"/>
</dbReference>
<feature type="non-terminal residue" evidence="1">
    <location>
        <position position="1"/>
    </location>
</feature>
<evidence type="ECO:0000313" key="1">
    <source>
        <dbReference type="EMBL" id="JAP95057.1"/>
    </source>
</evidence>
<dbReference type="InterPro" id="IPR016024">
    <property type="entry name" value="ARM-type_fold"/>
</dbReference>
<dbReference type="SUPFAM" id="SSF48371">
    <property type="entry name" value="ARM repeat"/>
    <property type="match status" value="1"/>
</dbReference>
<reference evidence="1" key="1">
    <citation type="submission" date="2015-07" db="EMBL/GenBank/DDBJ databases">
        <title>Adaptation to a free-living lifestyle via gene acquisitions in the diplomonad Trepomonas sp. PC1.</title>
        <authorList>
            <person name="Xu F."/>
            <person name="Jerlstrom-Hultqvist J."/>
            <person name="Kolisko M."/>
            <person name="Simpson A.G.B."/>
            <person name="Roger A.J."/>
            <person name="Svard S.G."/>
            <person name="Andersson J.O."/>
        </authorList>
    </citation>
    <scope>NUCLEOTIDE SEQUENCE</scope>
    <source>
        <strain evidence="1">PC1</strain>
    </source>
</reference>
<dbReference type="InterPro" id="IPR045110">
    <property type="entry name" value="XMAP215"/>
</dbReference>
<dbReference type="EMBL" id="GDID01001549">
    <property type="protein sequence ID" value="JAP95057.1"/>
    <property type="molecule type" value="Transcribed_RNA"/>
</dbReference>
<dbReference type="GO" id="GO:0046785">
    <property type="term" value="P:microtubule polymerization"/>
    <property type="evidence" value="ECO:0007669"/>
    <property type="project" value="InterPro"/>
</dbReference>